<organism evidence="1 2">
    <name type="scientific">Salix dunnii</name>
    <dbReference type="NCBI Taxonomy" id="1413687"/>
    <lineage>
        <taxon>Eukaryota</taxon>
        <taxon>Viridiplantae</taxon>
        <taxon>Streptophyta</taxon>
        <taxon>Embryophyta</taxon>
        <taxon>Tracheophyta</taxon>
        <taxon>Spermatophyta</taxon>
        <taxon>Magnoliopsida</taxon>
        <taxon>eudicotyledons</taxon>
        <taxon>Gunneridae</taxon>
        <taxon>Pentapetalae</taxon>
        <taxon>rosids</taxon>
        <taxon>fabids</taxon>
        <taxon>Malpighiales</taxon>
        <taxon>Salicaceae</taxon>
        <taxon>Saliceae</taxon>
        <taxon>Salix</taxon>
    </lineage>
</organism>
<dbReference type="EMBL" id="JADGMS010000004">
    <property type="protein sequence ID" value="KAF9684874.1"/>
    <property type="molecule type" value="Genomic_DNA"/>
</dbReference>
<reference evidence="1 2" key="1">
    <citation type="submission" date="2020-10" db="EMBL/GenBank/DDBJ databases">
        <title>Plant Genome Project.</title>
        <authorList>
            <person name="Zhang R.-G."/>
        </authorList>
    </citation>
    <scope>NUCLEOTIDE SEQUENCE [LARGE SCALE GENOMIC DNA]</scope>
    <source>
        <strain evidence="1">FAFU-HL-1</strain>
        <tissue evidence="1">Leaf</tissue>
    </source>
</reference>
<evidence type="ECO:0000313" key="1">
    <source>
        <dbReference type="EMBL" id="KAF9684874.1"/>
    </source>
</evidence>
<name>A0A835N1A8_9ROSI</name>
<gene>
    <name evidence="1" type="ORF">SADUNF_Sadunf04G0163800</name>
</gene>
<proteinExistence type="predicted"/>
<keyword evidence="2" id="KW-1185">Reference proteome</keyword>
<evidence type="ECO:0000313" key="2">
    <source>
        <dbReference type="Proteomes" id="UP000657918"/>
    </source>
</evidence>
<accession>A0A835N1A8</accession>
<protein>
    <submittedName>
        <fullName evidence="1">Uncharacterized protein</fullName>
    </submittedName>
</protein>
<sequence length="59" mass="6691">MERDETDACHFSAKSNMESRRLKKYSGAGNLKVPINNRRKLSLTLKQQEAAPKESEALL</sequence>
<dbReference type="AlphaFoldDB" id="A0A835N1A8"/>
<dbReference type="Proteomes" id="UP000657918">
    <property type="component" value="Chromosome 4"/>
</dbReference>
<comment type="caution">
    <text evidence="1">The sequence shown here is derived from an EMBL/GenBank/DDBJ whole genome shotgun (WGS) entry which is preliminary data.</text>
</comment>